<comment type="caution">
    <text evidence="1">The sequence shown here is derived from an EMBL/GenBank/DDBJ whole genome shotgun (WGS) entry which is preliminary data.</text>
</comment>
<reference evidence="1" key="1">
    <citation type="submission" date="2019-08" db="EMBL/GenBank/DDBJ databases">
        <authorList>
            <person name="Kucharzyk K."/>
            <person name="Murdoch R.W."/>
            <person name="Higgins S."/>
            <person name="Loffler F."/>
        </authorList>
    </citation>
    <scope>NUCLEOTIDE SEQUENCE</scope>
</reference>
<organism evidence="1">
    <name type="scientific">bioreactor metagenome</name>
    <dbReference type="NCBI Taxonomy" id="1076179"/>
    <lineage>
        <taxon>unclassified sequences</taxon>
        <taxon>metagenomes</taxon>
        <taxon>ecological metagenomes</taxon>
    </lineage>
</organism>
<dbReference type="Pfam" id="PF13597">
    <property type="entry name" value="NRDD"/>
    <property type="match status" value="1"/>
</dbReference>
<name>A0A645IL30_9ZZZZ</name>
<dbReference type="GO" id="GO:0009265">
    <property type="term" value="P:2'-deoxyribonucleotide biosynthetic process"/>
    <property type="evidence" value="ECO:0007669"/>
    <property type="project" value="TreeGrafter"/>
</dbReference>
<dbReference type="GO" id="GO:0004748">
    <property type="term" value="F:ribonucleoside-diphosphate reductase activity, thioredoxin disulfide as acceptor"/>
    <property type="evidence" value="ECO:0007669"/>
    <property type="project" value="TreeGrafter"/>
</dbReference>
<proteinExistence type="predicted"/>
<dbReference type="PANTHER" id="PTHR21075">
    <property type="entry name" value="ANAEROBIC RIBONUCLEOSIDE-TRIPHOSPHATE REDUCTASE"/>
    <property type="match status" value="1"/>
</dbReference>
<protein>
    <submittedName>
        <fullName evidence="1">Uncharacterized protein</fullName>
    </submittedName>
</protein>
<dbReference type="SUPFAM" id="SSF51998">
    <property type="entry name" value="PFL-like glycyl radical enzymes"/>
    <property type="match status" value="1"/>
</dbReference>
<dbReference type="Gene3D" id="3.20.70.20">
    <property type="match status" value="1"/>
</dbReference>
<accession>A0A645IL30</accession>
<dbReference type="PANTHER" id="PTHR21075:SF0">
    <property type="entry name" value="ANAEROBIC RIBONUCLEOSIDE-TRIPHOSPHATE REDUCTASE"/>
    <property type="match status" value="1"/>
</dbReference>
<dbReference type="GO" id="GO:0006260">
    <property type="term" value="P:DNA replication"/>
    <property type="evidence" value="ECO:0007669"/>
    <property type="project" value="InterPro"/>
</dbReference>
<sequence>MHYPISLFDKVAIEGAYHKYCDAGHISYVEIASPLSNNVEAIETILRHMKECDMGYAGINFPIDFCTSCNYQGVINQDECPVCGSTEISRVRRITGYFSTTDRFNDAKLAELHSRVSHL</sequence>
<evidence type="ECO:0000313" key="1">
    <source>
        <dbReference type="EMBL" id="MPN49024.1"/>
    </source>
</evidence>
<dbReference type="EMBL" id="VSSQ01111892">
    <property type="protein sequence ID" value="MPN49024.1"/>
    <property type="molecule type" value="Genomic_DNA"/>
</dbReference>
<gene>
    <name evidence="1" type="ORF">SDC9_196637</name>
</gene>
<dbReference type="GO" id="GO:0008998">
    <property type="term" value="F:ribonucleoside-triphosphate reductase (thioredoxin) activity"/>
    <property type="evidence" value="ECO:0007669"/>
    <property type="project" value="InterPro"/>
</dbReference>
<dbReference type="GO" id="GO:0031250">
    <property type="term" value="C:anaerobic ribonucleoside-triphosphate reductase complex"/>
    <property type="evidence" value="ECO:0007669"/>
    <property type="project" value="TreeGrafter"/>
</dbReference>
<dbReference type="AlphaFoldDB" id="A0A645IL30"/>
<dbReference type="InterPro" id="IPR012833">
    <property type="entry name" value="NrdD"/>
</dbReference>